<keyword evidence="1" id="KW-0812">Transmembrane</keyword>
<gene>
    <name evidence="2" type="ORF">UFOPK2370_01003</name>
</gene>
<organism evidence="2">
    <name type="scientific">freshwater metagenome</name>
    <dbReference type="NCBI Taxonomy" id="449393"/>
    <lineage>
        <taxon>unclassified sequences</taxon>
        <taxon>metagenomes</taxon>
        <taxon>ecological metagenomes</taxon>
    </lineage>
</organism>
<dbReference type="AlphaFoldDB" id="A0A6J6P4X5"/>
<keyword evidence="1" id="KW-1133">Transmembrane helix</keyword>
<name>A0A6J6P4X5_9ZZZZ</name>
<keyword evidence="1" id="KW-0472">Membrane</keyword>
<evidence type="ECO:0000256" key="1">
    <source>
        <dbReference type="SAM" id="Phobius"/>
    </source>
</evidence>
<reference evidence="2" key="1">
    <citation type="submission" date="2020-05" db="EMBL/GenBank/DDBJ databases">
        <authorList>
            <person name="Chiriac C."/>
            <person name="Salcher M."/>
            <person name="Ghai R."/>
            <person name="Kavagutti S V."/>
        </authorList>
    </citation>
    <scope>NUCLEOTIDE SEQUENCE</scope>
</reference>
<sequence>MSNEMTWKPLGNYSKEARVSIAVAAIAVIFAAETFLNPAGQYEPFMSVLAFAAAAVAGFRAYRTKAYLGFLAIPLSLVWLNPLLGGDWFDSISQVHFLTHAAFAMLFAIYAYTFMRMAVNKPNG</sequence>
<proteinExistence type="predicted"/>
<feature type="transmembrane region" description="Helical" evidence="1">
    <location>
        <begin position="97"/>
        <end position="115"/>
    </location>
</feature>
<feature type="transmembrane region" description="Helical" evidence="1">
    <location>
        <begin position="45"/>
        <end position="62"/>
    </location>
</feature>
<dbReference type="EMBL" id="CAEZXK010000030">
    <property type="protein sequence ID" value="CAB4691668.1"/>
    <property type="molecule type" value="Genomic_DNA"/>
</dbReference>
<evidence type="ECO:0000313" key="2">
    <source>
        <dbReference type="EMBL" id="CAB4691668.1"/>
    </source>
</evidence>
<protein>
    <submittedName>
        <fullName evidence="2">Unannotated protein</fullName>
    </submittedName>
</protein>
<feature type="transmembrane region" description="Helical" evidence="1">
    <location>
        <begin position="21"/>
        <end position="39"/>
    </location>
</feature>
<accession>A0A6J6P4X5</accession>
<feature type="transmembrane region" description="Helical" evidence="1">
    <location>
        <begin position="67"/>
        <end position="85"/>
    </location>
</feature>